<organism evidence="1">
    <name type="scientific">Salmonella enterica subsp. enterica serovar Java</name>
    <dbReference type="NCBI Taxonomy" id="224729"/>
    <lineage>
        <taxon>Bacteria</taxon>
        <taxon>Pseudomonadati</taxon>
        <taxon>Pseudomonadota</taxon>
        <taxon>Gammaproteobacteria</taxon>
        <taxon>Enterobacterales</taxon>
        <taxon>Enterobacteriaceae</taxon>
        <taxon>Salmonella</taxon>
    </lineage>
</organism>
<reference evidence="1" key="1">
    <citation type="submission" date="2018-08" db="EMBL/GenBank/DDBJ databases">
        <authorList>
            <person name="Ashton P.M."/>
            <person name="Dallman T."/>
            <person name="Nair S."/>
            <person name="De Pinna E."/>
            <person name="Peters T."/>
            <person name="Grant K."/>
        </authorList>
    </citation>
    <scope>NUCLEOTIDE SEQUENCE [LARGE SCALE GENOMIC DNA]</scope>
    <source>
        <strain evidence="1">43913</strain>
        <strain evidence="2">498895</strain>
    </source>
</reference>
<dbReference type="Proteomes" id="UP000839644">
    <property type="component" value="Unassembled WGS sequence"/>
</dbReference>
<gene>
    <name evidence="1" type="ORF">AU894_26120</name>
    <name evidence="2" type="ORF">DOV67_28060</name>
</gene>
<dbReference type="EMBL" id="AAGTQF010000168">
    <property type="protein sequence ID" value="EBR8575301.1"/>
    <property type="molecule type" value="Genomic_DNA"/>
</dbReference>
<proteinExistence type="predicted"/>
<evidence type="ECO:0000313" key="1">
    <source>
        <dbReference type="EMBL" id="EAB8479590.1"/>
    </source>
</evidence>
<protein>
    <submittedName>
        <fullName evidence="1">Uncharacterized protein</fullName>
    </submittedName>
</protein>
<dbReference type="Proteomes" id="UP000839708">
    <property type="component" value="Unassembled WGS sequence"/>
</dbReference>
<comment type="caution">
    <text evidence="1">The sequence shown here is derived from an EMBL/GenBank/DDBJ whole genome shotgun (WGS) entry which is preliminary data.</text>
</comment>
<sequence length="70" mass="8312">MCRLLKAVRLNWRKQQGAWGSRAELDEESHQYAKRLAYSVLDNGIFIGGDEQRSHRLYLYAEKHYARAMR</sequence>
<dbReference type="AlphaFoldDB" id="A0A3Y9C6J1"/>
<dbReference type="EMBL" id="AAAFYZ010000115">
    <property type="protein sequence ID" value="EAB8479590.1"/>
    <property type="molecule type" value="Genomic_DNA"/>
</dbReference>
<evidence type="ECO:0000313" key="2">
    <source>
        <dbReference type="EMBL" id="EBR8575301.1"/>
    </source>
</evidence>
<accession>A0A3Y9C6J1</accession>
<name>A0A3Y9C6J1_SALEB</name>